<accession>A0A235B798</accession>
<dbReference type="InterPro" id="IPR027417">
    <property type="entry name" value="P-loop_NTPase"/>
</dbReference>
<keyword evidence="7" id="KW-1185">Reference proteome</keyword>
<proteinExistence type="predicted"/>
<evidence type="ECO:0000256" key="1">
    <source>
        <dbReference type="ARBA" id="ARBA00022741"/>
    </source>
</evidence>
<evidence type="ECO:0000256" key="2">
    <source>
        <dbReference type="ARBA" id="ARBA00022840"/>
    </source>
</evidence>
<name>A0A235B798_9BACL</name>
<evidence type="ECO:0000256" key="3">
    <source>
        <dbReference type="PROSITE-ProRule" id="PRU00289"/>
    </source>
</evidence>
<keyword evidence="4" id="KW-0812">Transmembrane</keyword>
<evidence type="ECO:0000313" key="7">
    <source>
        <dbReference type="Proteomes" id="UP000215459"/>
    </source>
</evidence>
<feature type="binding site" evidence="3">
    <location>
        <begin position="210"/>
        <end position="217"/>
    </location>
    <ligand>
        <name>ATP</name>
        <dbReference type="ChEBI" id="CHEBI:30616"/>
    </ligand>
</feature>
<dbReference type="GO" id="GO:0003677">
    <property type="term" value="F:DNA binding"/>
    <property type="evidence" value="ECO:0007669"/>
    <property type="project" value="InterPro"/>
</dbReference>
<keyword evidence="4" id="KW-1133">Transmembrane helix</keyword>
<feature type="domain" description="FtsK" evidence="5">
    <location>
        <begin position="185"/>
        <end position="377"/>
    </location>
</feature>
<organism evidence="6 7">
    <name type="scientific">Paludifilum halophilum</name>
    <dbReference type="NCBI Taxonomy" id="1642702"/>
    <lineage>
        <taxon>Bacteria</taxon>
        <taxon>Bacillati</taxon>
        <taxon>Bacillota</taxon>
        <taxon>Bacilli</taxon>
        <taxon>Bacillales</taxon>
        <taxon>Thermoactinomycetaceae</taxon>
        <taxon>Paludifilum</taxon>
    </lineage>
</organism>
<dbReference type="GO" id="GO:0005524">
    <property type="term" value="F:ATP binding"/>
    <property type="evidence" value="ECO:0007669"/>
    <property type="project" value="UniProtKB-UniRule"/>
</dbReference>
<comment type="caution">
    <text evidence="6">The sequence shown here is derived from an EMBL/GenBank/DDBJ whole genome shotgun (WGS) entry which is preliminary data.</text>
</comment>
<dbReference type="PANTHER" id="PTHR22683">
    <property type="entry name" value="SPORULATION PROTEIN RELATED"/>
    <property type="match status" value="1"/>
</dbReference>
<sequence>MFRLKKKHTVTFKRRRLLHIIYAYSFIVLFFVTIFVFDHYLLTRFSYEIATIFYLIPIIAFASLTFYLFYTSRYSFSKIQQIKAKLRHVILFNQLYVTDKDTNPYKAVTSMKFKIYFQNHSLIIESYPNGAPYTLQPDSLAKKLESALSMNLTDIKHRSPHFVTYEFSVNKPDRIIVNKALLNDFDPLTIPLDSEKDWKFTSIPHALIAGATGSGKTFMIYYLILQFAIRGADIFILDPKRSDLSSLKSSIPNALNRIASTPATMAKILREANDEMNKRYETMFNKTDVELGKNYNHYNLKPIVIVFDEVAAAMEEDKKIAKEIDSYLKQLILKGRQAGIFMILSTQKPNAEAVSTVIRDQIGLRIALGQLSKSGYRMTLGDEWDELPSAETGTGKGFVFLDGEGWTLPRPFEAPYLNFEGLNYRQELYSAMMNNR</sequence>
<dbReference type="PROSITE" id="PS50901">
    <property type="entry name" value="FTSK"/>
    <property type="match status" value="1"/>
</dbReference>
<dbReference type="SUPFAM" id="SSF52540">
    <property type="entry name" value="P-loop containing nucleoside triphosphate hydrolases"/>
    <property type="match status" value="1"/>
</dbReference>
<evidence type="ECO:0000313" key="6">
    <source>
        <dbReference type="EMBL" id="OYD08180.1"/>
    </source>
</evidence>
<dbReference type="PANTHER" id="PTHR22683:SF47">
    <property type="entry name" value="FTSK DOMAIN-CONTAINING PROTEIN YDCQ"/>
    <property type="match status" value="1"/>
</dbReference>
<dbReference type="Pfam" id="PF01580">
    <property type="entry name" value="FtsK_SpoIIIE"/>
    <property type="match status" value="1"/>
</dbReference>
<dbReference type="InterPro" id="IPR050206">
    <property type="entry name" value="FtsK/SpoIIIE/SftA"/>
</dbReference>
<feature type="transmembrane region" description="Helical" evidence="4">
    <location>
        <begin position="49"/>
        <end position="70"/>
    </location>
</feature>
<feature type="transmembrane region" description="Helical" evidence="4">
    <location>
        <begin position="20"/>
        <end position="37"/>
    </location>
</feature>
<keyword evidence="1 3" id="KW-0547">Nucleotide-binding</keyword>
<dbReference type="RefSeq" id="WP_094264214.1">
    <property type="nucleotide sequence ID" value="NZ_NOWF01000004.1"/>
</dbReference>
<gene>
    <name evidence="6" type="ORF">CHM34_08770</name>
</gene>
<dbReference type="AlphaFoldDB" id="A0A235B798"/>
<dbReference type="InterPro" id="IPR002543">
    <property type="entry name" value="FtsK_dom"/>
</dbReference>
<evidence type="ECO:0000256" key="4">
    <source>
        <dbReference type="SAM" id="Phobius"/>
    </source>
</evidence>
<reference evidence="6 7" key="1">
    <citation type="submission" date="2017-07" db="EMBL/GenBank/DDBJ databases">
        <title>The genome sequence of Paludifilum halophilum highlights mechanisms for microbial adaptation to high salt environemnts.</title>
        <authorList>
            <person name="Belbahri L."/>
        </authorList>
    </citation>
    <scope>NUCLEOTIDE SEQUENCE [LARGE SCALE GENOMIC DNA]</scope>
    <source>
        <strain evidence="6 7">DSM 102817</strain>
    </source>
</reference>
<keyword evidence="4" id="KW-0472">Membrane</keyword>
<dbReference type="OrthoDB" id="9807790at2"/>
<dbReference type="EMBL" id="NOWF01000004">
    <property type="protein sequence ID" value="OYD08180.1"/>
    <property type="molecule type" value="Genomic_DNA"/>
</dbReference>
<dbReference type="Gene3D" id="3.40.50.300">
    <property type="entry name" value="P-loop containing nucleotide triphosphate hydrolases"/>
    <property type="match status" value="1"/>
</dbReference>
<dbReference type="Proteomes" id="UP000215459">
    <property type="component" value="Unassembled WGS sequence"/>
</dbReference>
<keyword evidence="2 3" id="KW-0067">ATP-binding</keyword>
<dbReference type="CDD" id="cd01127">
    <property type="entry name" value="TrwB_TraG_TraD_VirD4"/>
    <property type="match status" value="1"/>
</dbReference>
<protein>
    <recommendedName>
        <fullName evidence="5">FtsK domain-containing protein</fullName>
    </recommendedName>
</protein>
<evidence type="ECO:0000259" key="5">
    <source>
        <dbReference type="PROSITE" id="PS50901"/>
    </source>
</evidence>